<evidence type="ECO:0000313" key="3">
    <source>
        <dbReference type="Proteomes" id="UP000815325"/>
    </source>
</evidence>
<dbReference type="Gene3D" id="3.40.50.150">
    <property type="entry name" value="Vaccinia Virus protein VP39"/>
    <property type="match status" value="1"/>
</dbReference>
<dbReference type="InterPro" id="IPR019410">
    <property type="entry name" value="Methyltransf_16"/>
</dbReference>
<evidence type="ECO:0000313" key="2">
    <source>
        <dbReference type="EMBL" id="KAF5833170.1"/>
    </source>
</evidence>
<evidence type="ECO:0000256" key="1">
    <source>
        <dbReference type="SAM" id="MobiDB-lite"/>
    </source>
</evidence>
<dbReference type="PANTHER" id="PTHR14614">
    <property type="entry name" value="HEPATOCELLULAR CARCINOMA-ASSOCIATED ANTIGEN"/>
    <property type="match status" value="1"/>
</dbReference>
<feature type="region of interest" description="Disordered" evidence="1">
    <location>
        <begin position="346"/>
        <end position="380"/>
    </location>
</feature>
<feature type="region of interest" description="Disordered" evidence="1">
    <location>
        <begin position="175"/>
        <end position="204"/>
    </location>
</feature>
<feature type="compositionally biased region" description="Low complexity" evidence="1">
    <location>
        <begin position="242"/>
        <end position="262"/>
    </location>
</feature>
<dbReference type="Pfam" id="PF10294">
    <property type="entry name" value="Methyltransf_16"/>
    <property type="match status" value="1"/>
</dbReference>
<name>A0ABQ7GEZ1_DUNSA</name>
<feature type="compositionally biased region" description="Polar residues" evidence="1">
    <location>
        <begin position="188"/>
        <end position="204"/>
    </location>
</feature>
<accession>A0ABQ7GEZ1</accession>
<comment type="caution">
    <text evidence="2">The sequence shown here is derived from an EMBL/GenBank/DDBJ whole genome shotgun (WGS) entry which is preliminary data.</text>
</comment>
<evidence type="ECO:0008006" key="4">
    <source>
        <dbReference type="Google" id="ProtNLM"/>
    </source>
</evidence>
<feature type="region of interest" description="Disordered" evidence="1">
    <location>
        <begin position="242"/>
        <end position="269"/>
    </location>
</feature>
<organism evidence="2 3">
    <name type="scientific">Dunaliella salina</name>
    <name type="common">Green alga</name>
    <name type="synonym">Protococcus salinus</name>
    <dbReference type="NCBI Taxonomy" id="3046"/>
    <lineage>
        <taxon>Eukaryota</taxon>
        <taxon>Viridiplantae</taxon>
        <taxon>Chlorophyta</taxon>
        <taxon>core chlorophytes</taxon>
        <taxon>Chlorophyceae</taxon>
        <taxon>CS clade</taxon>
        <taxon>Chlamydomonadales</taxon>
        <taxon>Dunaliellaceae</taxon>
        <taxon>Dunaliella</taxon>
    </lineage>
</organism>
<dbReference type="CDD" id="cd02440">
    <property type="entry name" value="AdoMet_MTases"/>
    <property type="match status" value="1"/>
</dbReference>
<keyword evidence="3" id="KW-1185">Reference proteome</keyword>
<dbReference type="InterPro" id="IPR029063">
    <property type="entry name" value="SAM-dependent_MTases_sf"/>
</dbReference>
<protein>
    <recommendedName>
        <fullName evidence="4">Calmodulin-lysine N-methyltransferase</fullName>
    </recommendedName>
</protein>
<proteinExistence type="predicted"/>
<gene>
    <name evidence="2" type="ORF">DUNSADRAFT_10620</name>
</gene>
<dbReference type="EMBL" id="MU069826">
    <property type="protein sequence ID" value="KAF5833170.1"/>
    <property type="molecule type" value="Genomic_DNA"/>
</dbReference>
<dbReference type="Proteomes" id="UP000815325">
    <property type="component" value="Unassembled WGS sequence"/>
</dbReference>
<sequence length="416" mass="45247">MNTLSYWGKGAPSTRVPQSLQRPLLKHLCRADTGHSAGIEVELANDFRASFPETGSGLLWARSTGLKVWDGAKVLSQLLLRPTLDDVVAKAPSFHGNLQDESSKCSSSSADGCLFSLEDRMVVELGAGLGLCSVAAAHKGAQVVATDGDADLVRLLKKNLAFNNGEVALTATRLRERKKQSAVEAGQQLPSNSHSSTEDLSTQGRFRHPPQAFLLRWGQEQAVAELKGQLLRIRESGRQAQQAAAKKAVSSPSSAPQQQQQQLPQDSYRDGAPDVVLLAEVVYGSDPGVWQALISTLKSLCDARTLILQAESRRIEGVLYGEYWAMLEAEHFQVVELPLTELLGPDLGLGPETPEVQRKSSDDGSVLDHRHQSTNTTSQFPFLGQELEKQQCSCPHVRAWLMYRSQSDWGGQGVSS</sequence>
<feature type="compositionally biased region" description="Basic and acidic residues" evidence="1">
    <location>
        <begin position="355"/>
        <end position="371"/>
    </location>
</feature>
<reference evidence="2" key="1">
    <citation type="submission" date="2017-08" db="EMBL/GenBank/DDBJ databases">
        <authorList>
            <person name="Polle J.E."/>
            <person name="Barry K."/>
            <person name="Cushman J."/>
            <person name="Schmutz J."/>
            <person name="Tran D."/>
            <person name="Hathwaick L.T."/>
            <person name="Yim W.C."/>
            <person name="Jenkins J."/>
            <person name="Mckie-Krisberg Z.M."/>
            <person name="Prochnik S."/>
            <person name="Lindquist E."/>
            <person name="Dockter R.B."/>
            <person name="Adam C."/>
            <person name="Molina H."/>
            <person name="Bunkerborg J."/>
            <person name="Jin E."/>
            <person name="Buchheim M."/>
            <person name="Magnuson J."/>
        </authorList>
    </citation>
    <scope>NUCLEOTIDE SEQUENCE</scope>
    <source>
        <strain evidence="2">CCAP 19/18</strain>
    </source>
</reference>
<dbReference type="SUPFAM" id="SSF53335">
    <property type="entry name" value="S-adenosyl-L-methionine-dependent methyltransferases"/>
    <property type="match status" value="1"/>
</dbReference>